<protein>
    <recommendedName>
        <fullName evidence="4">Dirigent protein</fullName>
    </recommendedName>
</protein>
<evidence type="ECO:0000256" key="1">
    <source>
        <dbReference type="ARBA" id="ARBA00010746"/>
    </source>
</evidence>
<organism evidence="5 6">
    <name type="scientific">Protea cynaroides</name>
    <dbReference type="NCBI Taxonomy" id="273540"/>
    <lineage>
        <taxon>Eukaryota</taxon>
        <taxon>Viridiplantae</taxon>
        <taxon>Streptophyta</taxon>
        <taxon>Embryophyta</taxon>
        <taxon>Tracheophyta</taxon>
        <taxon>Spermatophyta</taxon>
        <taxon>Magnoliopsida</taxon>
        <taxon>Proteales</taxon>
        <taxon>Proteaceae</taxon>
        <taxon>Protea</taxon>
    </lineage>
</organism>
<dbReference type="PANTHER" id="PTHR21495">
    <property type="entry name" value="NUCLEOPORIN-RELATED"/>
    <property type="match status" value="1"/>
</dbReference>
<evidence type="ECO:0000313" key="5">
    <source>
        <dbReference type="EMBL" id="KAJ4964994.1"/>
    </source>
</evidence>
<dbReference type="Pfam" id="PF03018">
    <property type="entry name" value="Dirigent"/>
    <property type="match status" value="1"/>
</dbReference>
<sequence>MLPRIIFCITISAAILAVILLAVISPVAHKKQQKNHQTGPSIALSLYIQHPQRTHHKTPPSAASNAVAFIFHHTITEGPENTSPAIGKAQGFIIPIEHFAHSMFNIIYLTFNTPHYNGSLSVQANHMTHMAREDLTVVGGTGSFAFARGIAVFAQDHPQPSDVDAMYNVKLHLKFPS</sequence>
<dbReference type="InterPro" id="IPR004265">
    <property type="entry name" value="Dirigent"/>
</dbReference>
<dbReference type="Proteomes" id="UP001141806">
    <property type="component" value="Unassembled WGS sequence"/>
</dbReference>
<dbReference type="GO" id="GO:0009699">
    <property type="term" value="P:phenylpropanoid biosynthetic process"/>
    <property type="evidence" value="ECO:0007669"/>
    <property type="project" value="UniProtKB-ARBA"/>
</dbReference>
<keyword evidence="4" id="KW-0052">Apoplast</keyword>
<evidence type="ECO:0000256" key="4">
    <source>
        <dbReference type="RuleBase" id="RU363099"/>
    </source>
</evidence>
<keyword evidence="3 4" id="KW-0964">Secreted</keyword>
<comment type="function">
    <text evidence="4">Dirigent proteins impart stereoselectivity on the phenoxy radical-coupling reaction, yielding optically active lignans from two molecules of coniferyl alcohol in the biosynthesis of lignans, flavonolignans, and alkaloids and thus plays a central role in plant secondary metabolism.</text>
</comment>
<reference evidence="5" key="1">
    <citation type="journal article" date="2023" name="Plant J.">
        <title>The genome of the king protea, Protea cynaroides.</title>
        <authorList>
            <person name="Chang J."/>
            <person name="Duong T.A."/>
            <person name="Schoeman C."/>
            <person name="Ma X."/>
            <person name="Roodt D."/>
            <person name="Barker N."/>
            <person name="Li Z."/>
            <person name="Van de Peer Y."/>
            <person name="Mizrachi E."/>
        </authorList>
    </citation>
    <scope>NUCLEOTIDE SEQUENCE</scope>
    <source>
        <tissue evidence="5">Young leaves</tissue>
    </source>
</reference>
<keyword evidence="6" id="KW-1185">Reference proteome</keyword>
<dbReference type="OrthoDB" id="1859279at2759"/>
<gene>
    <name evidence="5" type="ORF">NE237_016843</name>
</gene>
<dbReference type="GO" id="GO:0048046">
    <property type="term" value="C:apoplast"/>
    <property type="evidence" value="ECO:0007669"/>
    <property type="project" value="UniProtKB-SubCell"/>
</dbReference>
<evidence type="ECO:0000313" key="6">
    <source>
        <dbReference type="Proteomes" id="UP001141806"/>
    </source>
</evidence>
<dbReference type="Gene3D" id="2.40.480.10">
    <property type="entry name" value="Allene oxide cyclase-like"/>
    <property type="match status" value="1"/>
</dbReference>
<evidence type="ECO:0000256" key="2">
    <source>
        <dbReference type="ARBA" id="ARBA00011738"/>
    </source>
</evidence>
<accession>A0A9Q0HFK2</accession>
<dbReference type="InterPro" id="IPR044859">
    <property type="entry name" value="Allene_oxi_cyc_Dirigent"/>
</dbReference>
<proteinExistence type="inferred from homology"/>
<comment type="subcellular location">
    <subcellularLocation>
        <location evidence="4">Secreted</location>
        <location evidence="4">Extracellular space</location>
        <location evidence="4">Apoplast</location>
    </subcellularLocation>
</comment>
<name>A0A9Q0HFK2_9MAGN</name>
<comment type="subunit">
    <text evidence="2 4">Homodimer.</text>
</comment>
<dbReference type="EMBL" id="JAMYWD010000007">
    <property type="protein sequence ID" value="KAJ4964994.1"/>
    <property type="molecule type" value="Genomic_DNA"/>
</dbReference>
<evidence type="ECO:0000256" key="3">
    <source>
        <dbReference type="ARBA" id="ARBA00022525"/>
    </source>
</evidence>
<comment type="similarity">
    <text evidence="1 4">Belongs to the plant dirigent protein family.</text>
</comment>
<dbReference type="AlphaFoldDB" id="A0A9Q0HFK2"/>
<comment type="caution">
    <text evidence="5">The sequence shown here is derived from an EMBL/GenBank/DDBJ whole genome shotgun (WGS) entry which is preliminary data.</text>
</comment>